<name>A0A9N7V7C6_PLEPL</name>
<evidence type="ECO:0000313" key="3">
    <source>
        <dbReference type="Proteomes" id="UP001153269"/>
    </source>
</evidence>
<keyword evidence="3" id="KW-1185">Reference proteome</keyword>
<evidence type="ECO:0000313" key="2">
    <source>
        <dbReference type="EMBL" id="CAB1445486.1"/>
    </source>
</evidence>
<dbReference type="EMBL" id="CADEAL010003668">
    <property type="protein sequence ID" value="CAB1445486.1"/>
    <property type="molecule type" value="Genomic_DNA"/>
</dbReference>
<feature type="region of interest" description="Disordered" evidence="1">
    <location>
        <begin position="133"/>
        <end position="183"/>
    </location>
</feature>
<reference evidence="2" key="1">
    <citation type="submission" date="2020-03" db="EMBL/GenBank/DDBJ databases">
        <authorList>
            <person name="Weist P."/>
        </authorList>
    </citation>
    <scope>NUCLEOTIDE SEQUENCE</scope>
</reference>
<sequence length="183" mass="20210">MATGLRHALIAGREKETLSTLKVKDQKERIKGRQQLRSEEVCAPCEAPRVPPFPSSSHSLSLAQSYGPHYRATIRDAYSESKSIHDYALGHSEPRVERCLPEIFPCQDGDMQCPGLIDNMQGDELERIKRTRRVSQPACQRSGSVPPLPQRHTARSAAPALTREGSATSDMSTRVTYGAAVLK</sequence>
<gene>
    <name evidence="2" type="ORF">PLEPLA_LOCUS33217</name>
</gene>
<organism evidence="2 3">
    <name type="scientific">Pleuronectes platessa</name>
    <name type="common">European plaice</name>
    <dbReference type="NCBI Taxonomy" id="8262"/>
    <lineage>
        <taxon>Eukaryota</taxon>
        <taxon>Metazoa</taxon>
        <taxon>Chordata</taxon>
        <taxon>Craniata</taxon>
        <taxon>Vertebrata</taxon>
        <taxon>Euteleostomi</taxon>
        <taxon>Actinopterygii</taxon>
        <taxon>Neopterygii</taxon>
        <taxon>Teleostei</taxon>
        <taxon>Neoteleostei</taxon>
        <taxon>Acanthomorphata</taxon>
        <taxon>Carangaria</taxon>
        <taxon>Pleuronectiformes</taxon>
        <taxon>Pleuronectoidei</taxon>
        <taxon>Pleuronectidae</taxon>
        <taxon>Pleuronectes</taxon>
    </lineage>
</organism>
<proteinExistence type="predicted"/>
<dbReference type="AlphaFoldDB" id="A0A9N7V7C6"/>
<comment type="caution">
    <text evidence="2">The sequence shown here is derived from an EMBL/GenBank/DDBJ whole genome shotgun (WGS) entry which is preliminary data.</text>
</comment>
<accession>A0A9N7V7C6</accession>
<protein>
    <submittedName>
        <fullName evidence="2">Uncharacterized protein</fullName>
    </submittedName>
</protein>
<evidence type="ECO:0000256" key="1">
    <source>
        <dbReference type="SAM" id="MobiDB-lite"/>
    </source>
</evidence>
<dbReference type="Proteomes" id="UP001153269">
    <property type="component" value="Unassembled WGS sequence"/>
</dbReference>
<feature type="compositionally biased region" description="Polar residues" evidence="1">
    <location>
        <begin position="165"/>
        <end position="175"/>
    </location>
</feature>